<dbReference type="Pfam" id="PF14497">
    <property type="entry name" value="GST_C_3"/>
    <property type="match status" value="1"/>
</dbReference>
<feature type="domain" description="GST N-terminal" evidence="3">
    <location>
        <begin position="2"/>
        <end position="79"/>
    </location>
</feature>
<dbReference type="GO" id="GO:0004364">
    <property type="term" value="F:glutathione transferase activity"/>
    <property type="evidence" value="ECO:0007669"/>
    <property type="project" value="TreeGrafter"/>
</dbReference>
<dbReference type="PROSITE" id="PS50405">
    <property type="entry name" value="GST_CTER"/>
    <property type="match status" value="1"/>
</dbReference>
<evidence type="ECO:0000313" key="6">
    <source>
        <dbReference type="RefSeq" id="XP_022343675.1"/>
    </source>
</evidence>
<dbReference type="SFLD" id="SFLDS00019">
    <property type="entry name" value="Glutathione_Transferase_(cytos"/>
    <property type="match status" value="1"/>
</dbReference>
<dbReference type="Pfam" id="PF02798">
    <property type="entry name" value="GST_N"/>
    <property type="match status" value="1"/>
</dbReference>
<dbReference type="AlphaFoldDB" id="A0A8B8EUM4"/>
<evidence type="ECO:0000259" key="3">
    <source>
        <dbReference type="PROSITE" id="PS50404"/>
    </source>
</evidence>
<dbReference type="PANTHER" id="PTHR11571">
    <property type="entry name" value="GLUTATHIONE S-TRANSFERASE"/>
    <property type="match status" value="1"/>
</dbReference>
<dbReference type="CDD" id="cd03039">
    <property type="entry name" value="GST_N_Sigma_like"/>
    <property type="match status" value="1"/>
</dbReference>
<dbReference type="InterPro" id="IPR004045">
    <property type="entry name" value="Glutathione_S-Trfase_N"/>
</dbReference>
<dbReference type="SUPFAM" id="SSF47616">
    <property type="entry name" value="GST C-terminal domain-like"/>
    <property type="match status" value="1"/>
</dbReference>
<evidence type="ECO:0000259" key="4">
    <source>
        <dbReference type="PROSITE" id="PS50405"/>
    </source>
</evidence>
<dbReference type="InterPro" id="IPR040079">
    <property type="entry name" value="Glutathione_S-Trfase"/>
</dbReference>
<dbReference type="SFLD" id="SFLDG00363">
    <property type="entry name" value="AMPS_(cytGST):_Alpha-__Mu-__Pi"/>
    <property type="match status" value="1"/>
</dbReference>
<evidence type="ECO:0000313" key="5">
    <source>
        <dbReference type="Proteomes" id="UP000694844"/>
    </source>
</evidence>
<dbReference type="Proteomes" id="UP000694844">
    <property type="component" value="Chromosome 5"/>
</dbReference>
<comment type="similarity">
    <text evidence="1">Belongs to the GST superfamily.</text>
</comment>
<reference evidence="6" key="1">
    <citation type="submission" date="2025-08" db="UniProtKB">
        <authorList>
            <consortium name="RefSeq"/>
        </authorList>
    </citation>
    <scope>IDENTIFICATION</scope>
    <source>
        <tissue evidence="6">Whole sample</tissue>
    </source>
</reference>
<name>A0A8B8EUM4_CRAVI</name>
<dbReference type="FunFam" id="3.40.30.10:FF:000258">
    <property type="entry name" value="Glutathione S-transferase"/>
    <property type="match status" value="1"/>
</dbReference>
<protein>
    <submittedName>
        <fullName evidence="6">Glutathione S-transferase 1-like</fullName>
    </submittedName>
</protein>
<dbReference type="PROSITE" id="PS50404">
    <property type="entry name" value="GST_NTER"/>
    <property type="match status" value="1"/>
</dbReference>
<dbReference type="PANTHER" id="PTHR11571:SF261">
    <property type="entry name" value="GLUTATHIONE S-TRANSFERASE GST-36-RELATED"/>
    <property type="match status" value="1"/>
</dbReference>
<feature type="domain" description="GST C-terminal" evidence="4">
    <location>
        <begin position="81"/>
        <end position="205"/>
    </location>
</feature>
<keyword evidence="2" id="KW-0273">Eye lens protein</keyword>
<dbReference type="OrthoDB" id="414243at2759"/>
<dbReference type="KEGG" id="cvn:111136840"/>
<dbReference type="InterPro" id="IPR050213">
    <property type="entry name" value="GST_superfamily"/>
</dbReference>
<dbReference type="GO" id="GO:0006749">
    <property type="term" value="P:glutathione metabolic process"/>
    <property type="evidence" value="ECO:0007669"/>
    <property type="project" value="TreeGrafter"/>
</dbReference>
<dbReference type="SFLD" id="SFLDG01205">
    <property type="entry name" value="AMPS.1"/>
    <property type="match status" value="1"/>
</dbReference>
<dbReference type="InterPro" id="IPR010987">
    <property type="entry name" value="Glutathione-S-Trfase_C-like"/>
</dbReference>
<dbReference type="InterPro" id="IPR036249">
    <property type="entry name" value="Thioredoxin-like_sf"/>
</dbReference>
<sequence>MPKYVFHYFDIRGRGEPGRMLFAMAGVPFKDDRIPQANWPQVKDKTPSGSLPYLEIDGTILTQSLVIFRHLARCFGLDGENLLDKAKVEEITEYLAEMKEAAFACFLGPQDEESQKSLKEKLVNSVNKTCVQIDRIISSNKSAEGWAVGKKVTFADIFIFEAFTVILAAQPNVLDKFPKIQNVCRKMESHSVMKKYLSQRKQTPY</sequence>
<dbReference type="CDD" id="cd03192">
    <property type="entry name" value="GST_C_Sigma_like"/>
    <property type="match status" value="1"/>
</dbReference>
<dbReference type="GO" id="GO:0005212">
    <property type="term" value="F:structural constituent of eye lens"/>
    <property type="evidence" value="ECO:0007669"/>
    <property type="project" value="UniProtKB-KW"/>
</dbReference>
<dbReference type="InterPro" id="IPR004046">
    <property type="entry name" value="GST_C"/>
</dbReference>
<keyword evidence="5" id="KW-1185">Reference proteome</keyword>
<organism evidence="5 6">
    <name type="scientific">Crassostrea virginica</name>
    <name type="common">Eastern oyster</name>
    <dbReference type="NCBI Taxonomy" id="6565"/>
    <lineage>
        <taxon>Eukaryota</taxon>
        <taxon>Metazoa</taxon>
        <taxon>Spiralia</taxon>
        <taxon>Lophotrochozoa</taxon>
        <taxon>Mollusca</taxon>
        <taxon>Bivalvia</taxon>
        <taxon>Autobranchia</taxon>
        <taxon>Pteriomorphia</taxon>
        <taxon>Ostreida</taxon>
        <taxon>Ostreoidea</taxon>
        <taxon>Ostreidae</taxon>
        <taxon>Crassostrea</taxon>
    </lineage>
</organism>
<evidence type="ECO:0000256" key="1">
    <source>
        <dbReference type="ARBA" id="ARBA00007409"/>
    </source>
</evidence>
<proteinExistence type="inferred from homology"/>
<dbReference type="SUPFAM" id="SSF52833">
    <property type="entry name" value="Thioredoxin-like"/>
    <property type="match status" value="1"/>
</dbReference>
<gene>
    <name evidence="6" type="primary">LOC111136840</name>
</gene>
<dbReference type="RefSeq" id="XP_022343675.1">
    <property type="nucleotide sequence ID" value="XM_022487967.1"/>
</dbReference>
<dbReference type="GeneID" id="111136840"/>
<dbReference type="Gene3D" id="3.40.30.10">
    <property type="entry name" value="Glutaredoxin"/>
    <property type="match status" value="1"/>
</dbReference>
<evidence type="ECO:0000256" key="2">
    <source>
        <dbReference type="ARBA" id="ARBA00022613"/>
    </source>
</evidence>
<dbReference type="InterPro" id="IPR036282">
    <property type="entry name" value="Glutathione-S-Trfase_C_sf"/>
</dbReference>
<dbReference type="Gene3D" id="1.20.1050.10">
    <property type="match status" value="1"/>
</dbReference>
<accession>A0A8B8EUM4</accession>